<gene>
    <name evidence="2" type="ORF">AW06_000084</name>
</gene>
<evidence type="ECO:0000256" key="1">
    <source>
        <dbReference type="SAM" id="Phobius"/>
    </source>
</evidence>
<name>A0A080MBZ3_9PROT</name>
<feature type="transmembrane region" description="Helical" evidence="1">
    <location>
        <begin position="12"/>
        <end position="31"/>
    </location>
</feature>
<dbReference type="InterPro" id="IPR045584">
    <property type="entry name" value="Pilin-like"/>
</dbReference>
<protein>
    <recommendedName>
        <fullName evidence="4">Prepilin-type N-terminal cleavage/methylation domain-containing protein</fullName>
    </recommendedName>
</protein>
<keyword evidence="1" id="KW-0812">Transmembrane</keyword>
<evidence type="ECO:0008006" key="4">
    <source>
        <dbReference type="Google" id="ProtNLM"/>
    </source>
</evidence>
<proteinExistence type="predicted"/>
<organism evidence="2 3">
    <name type="scientific">Candidatus Accumulibacter cognatus</name>
    <dbReference type="NCBI Taxonomy" id="2954383"/>
    <lineage>
        <taxon>Bacteria</taxon>
        <taxon>Pseudomonadati</taxon>
        <taxon>Pseudomonadota</taxon>
        <taxon>Betaproteobacteria</taxon>
        <taxon>Candidatus Accumulibacter</taxon>
    </lineage>
</organism>
<dbReference type="Pfam" id="PF07963">
    <property type="entry name" value="N_methyl"/>
    <property type="match status" value="1"/>
</dbReference>
<comment type="caution">
    <text evidence="2">The sequence shown here is derived from an EMBL/GenBank/DDBJ whole genome shotgun (WGS) entry which is preliminary data.</text>
</comment>
<reference evidence="2" key="1">
    <citation type="submission" date="2014-02" db="EMBL/GenBank/DDBJ databases">
        <title>Expanding our view of genomic diversity in Candidatus Accumulibacter clades.</title>
        <authorList>
            <person name="Skennerton C.T."/>
            <person name="Barr J.J."/>
            <person name="Slater F.R."/>
            <person name="Bond P.L."/>
            <person name="Tyson G.W."/>
        </authorList>
    </citation>
    <scope>NUCLEOTIDE SEQUENCE [LARGE SCALE GENOMIC DNA]</scope>
</reference>
<dbReference type="EMBL" id="JDST02000003">
    <property type="protein sequence ID" value="KFB78471.1"/>
    <property type="molecule type" value="Genomic_DNA"/>
</dbReference>
<dbReference type="STRING" id="1453999.AW06_000084"/>
<dbReference type="Gene3D" id="3.30.700.10">
    <property type="entry name" value="Glycoprotein, Type 4 Pilin"/>
    <property type="match status" value="1"/>
</dbReference>
<dbReference type="RefSeq" id="WP_034943821.1">
    <property type="nucleotide sequence ID" value="NZ_JDST02000003.1"/>
</dbReference>
<keyword evidence="1" id="KW-0472">Membrane</keyword>
<dbReference type="SUPFAM" id="SSF54523">
    <property type="entry name" value="Pili subunits"/>
    <property type="match status" value="1"/>
</dbReference>
<keyword evidence="1" id="KW-1133">Transmembrane helix</keyword>
<keyword evidence="3" id="KW-1185">Reference proteome</keyword>
<accession>A0A080MBZ3</accession>
<sequence>MNQPHKLQSGFTLVEVAIVLVIIGLLLGGVLKGQELINSAKVKNFVNDFRTVSALIYAYQDRFRSFPGDQNQTQLDNAFGANVANACTPAADGKCRQNNGRVEGAWDAGGADGKGVATDESVVLWQHVRLANLATGPTGFDSTDYRPRNADGGFIGIESNGGVTAPYIKDMRGSFFVCSAGILGRHVKQIDTTMDDGNTAGGSVQAVANGAARGSTAVKTIDIQEGTSYTVCAAF</sequence>
<dbReference type="NCBIfam" id="TIGR02532">
    <property type="entry name" value="IV_pilin_GFxxxE"/>
    <property type="match status" value="1"/>
</dbReference>
<dbReference type="AlphaFoldDB" id="A0A080MBZ3"/>
<dbReference type="PROSITE" id="PS00409">
    <property type="entry name" value="PROKAR_NTER_METHYL"/>
    <property type="match status" value="1"/>
</dbReference>
<evidence type="ECO:0000313" key="2">
    <source>
        <dbReference type="EMBL" id="KFB78471.1"/>
    </source>
</evidence>
<dbReference type="InterPro" id="IPR012902">
    <property type="entry name" value="N_methyl_site"/>
</dbReference>
<dbReference type="Proteomes" id="UP000021315">
    <property type="component" value="Unassembled WGS sequence"/>
</dbReference>
<evidence type="ECO:0000313" key="3">
    <source>
        <dbReference type="Proteomes" id="UP000021315"/>
    </source>
</evidence>